<dbReference type="EMBL" id="MFLU01000020">
    <property type="protein sequence ID" value="OGG73402.1"/>
    <property type="molecule type" value="Genomic_DNA"/>
</dbReference>
<dbReference type="InterPro" id="IPR027434">
    <property type="entry name" value="Homing_endonucl"/>
</dbReference>
<evidence type="ECO:0000259" key="1">
    <source>
        <dbReference type="Pfam" id="PF03161"/>
    </source>
</evidence>
<organism evidence="2 3">
    <name type="scientific">Candidatus Kaiserbacteria bacterium RIFCSPLOWO2_01_FULL_50_24</name>
    <dbReference type="NCBI Taxonomy" id="1798507"/>
    <lineage>
        <taxon>Bacteria</taxon>
        <taxon>Candidatus Kaiseribacteriota</taxon>
    </lineage>
</organism>
<accession>A0A1F6EJB2</accession>
<dbReference type="STRING" id="1798507.A3A34_03195"/>
<protein>
    <recommendedName>
        <fullName evidence="1">Homing endonuclease LAGLIDADG domain-containing protein</fullName>
    </recommendedName>
</protein>
<evidence type="ECO:0000313" key="3">
    <source>
        <dbReference type="Proteomes" id="UP000178587"/>
    </source>
</evidence>
<sequence length="228" mass="27002">MDNPVGRLKSELSPLQVEVIIGSVLGDARLECRSTGVRYPTSARVRVHQSDVQKEYVLWKYKVLENLCSKEPRRVMTWHDPIRNKNHYSWYFHTKTFPILSELYQWFYHDKVKVFPEDIEHILTPRMLAVWFMDDGSKTSHRSFTINTHCFSTEEQLRIVEVLKKCFDISSTIVKDRTKFKISIGSYEYEKFVYLIEPFIIPTMAYKIANPRNDLAHSRWSYPTKVEG</sequence>
<dbReference type="AlphaFoldDB" id="A0A1F6EJB2"/>
<proteinExistence type="predicted"/>
<dbReference type="Proteomes" id="UP000178587">
    <property type="component" value="Unassembled WGS sequence"/>
</dbReference>
<comment type="caution">
    <text evidence="2">The sequence shown here is derived from an EMBL/GenBank/DDBJ whole genome shotgun (WGS) entry which is preliminary data.</text>
</comment>
<dbReference type="SUPFAM" id="SSF55608">
    <property type="entry name" value="Homing endonucleases"/>
    <property type="match status" value="1"/>
</dbReference>
<dbReference type="Gene3D" id="3.10.28.10">
    <property type="entry name" value="Homing endonucleases"/>
    <property type="match status" value="2"/>
</dbReference>
<gene>
    <name evidence="2" type="ORF">A3A34_03195</name>
</gene>
<feature type="domain" description="Homing endonuclease LAGLIDADG" evidence="1">
    <location>
        <begin position="18"/>
        <end position="192"/>
    </location>
</feature>
<dbReference type="Pfam" id="PF03161">
    <property type="entry name" value="LAGLIDADG_2"/>
    <property type="match status" value="1"/>
</dbReference>
<dbReference type="InterPro" id="IPR004860">
    <property type="entry name" value="LAGLIDADG_dom"/>
</dbReference>
<evidence type="ECO:0000313" key="2">
    <source>
        <dbReference type="EMBL" id="OGG73402.1"/>
    </source>
</evidence>
<reference evidence="2 3" key="1">
    <citation type="journal article" date="2016" name="Nat. Commun.">
        <title>Thousands of microbial genomes shed light on interconnected biogeochemical processes in an aquifer system.</title>
        <authorList>
            <person name="Anantharaman K."/>
            <person name="Brown C.T."/>
            <person name="Hug L.A."/>
            <person name="Sharon I."/>
            <person name="Castelle C.J."/>
            <person name="Probst A.J."/>
            <person name="Thomas B.C."/>
            <person name="Singh A."/>
            <person name="Wilkins M.J."/>
            <person name="Karaoz U."/>
            <person name="Brodie E.L."/>
            <person name="Williams K.H."/>
            <person name="Hubbard S.S."/>
            <person name="Banfield J.F."/>
        </authorList>
    </citation>
    <scope>NUCLEOTIDE SEQUENCE [LARGE SCALE GENOMIC DNA]</scope>
</reference>
<dbReference type="GO" id="GO:0004519">
    <property type="term" value="F:endonuclease activity"/>
    <property type="evidence" value="ECO:0007669"/>
    <property type="project" value="InterPro"/>
</dbReference>
<name>A0A1F6EJB2_9BACT</name>